<dbReference type="Pfam" id="PF07690">
    <property type="entry name" value="MFS_1"/>
    <property type="match status" value="1"/>
</dbReference>
<evidence type="ECO:0000259" key="7">
    <source>
        <dbReference type="PROSITE" id="PS50850"/>
    </source>
</evidence>
<dbReference type="GO" id="GO:0022857">
    <property type="term" value="F:transmembrane transporter activity"/>
    <property type="evidence" value="ECO:0007669"/>
    <property type="project" value="InterPro"/>
</dbReference>
<keyword evidence="4 6" id="KW-1133">Transmembrane helix</keyword>
<feature type="transmembrane region" description="Helical" evidence="6">
    <location>
        <begin position="335"/>
        <end position="355"/>
    </location>
</feature>
<keyword evidence="3 6" id="KW-0812">Transmembrane</keyword>
<evidence type="ECO:0000256" key="1">
    <source>
        <dbReference type="ARBA" id="ARBA00004651"/>
    </source>
</evidence>
<evidence type="ECO:0000256" key="6">
    <source>
        <dbReference type="SAM" id="Phobius"/>
    </source>
</evidence>
<feature type="domain" description="Major facilitator superfamily (MFS) profile" evidence="7">
    <location>
        <begin position="10"/>
        <end position="383"/>
    </location>
</feature>
<feature type="transmembrane region" description="Helical" evidence="6">
    <location>
        <begin position="135"/>
        <end position="158"/>
    </location>
</feature>
<dbReference type="PANTHER" id="PTHR23531:SF1">
    <property type="entry name" value="QUINOLENE RESISTANCE PROTEIN NORA"/>
    <property type="match status" value="1"/>
</dbReference>
<feature type="transmembrane region" description="Helical" evidence="6">
    <location>
        <begin position="238"/>
        <end position="261"/>
    </location>
</feature>
<dbReference type="InterPro" id="IPR011701">
    <property type="entry name" value="MFS"/>
</dbReference>
<feature type="transmembrane region" description="Helical" evidence="6">
    <location>
        <begin position="361"/>
        <end position="379"/>
    </location>
</feature>
<dbReference type="PROSITE" id="PS50850">
    <property type="entry name" value="MFS"/>
    <property type="match status" value="1"/>
</dbReference>
<organism evidence="8">
    <name type="scientific">Lactiplantibacillus pentosus MP-10</name>
    <dbReference type="NCBI Taxonomy" id="1028490"/>
    <lineage>
        <taxon>Bacteria</taxon>
        <taxon>Bacillati</taxon>
        <taxon>Bacillota</taxon>
        <taxon>Bacilli</taxon>
        <taxon>Lactobacillales</taxon>
        <taxon>Lactobacillaceae</taxon>
        <taxon>Lactiplantibacillus</taxon>
    </lineage>
</organism>
<feature type="transmembrane region" description="Helical" evidence="6">
    <location>
        <begin position="99"/>
        <end position="123"/>
    </location>
</feature>
<dbReference type="SUPFAM" id="SSF103473">
    <property type="entry name" value="MFS general substrate transporter"/>
    <property type="match status" value="1"/>
</dbReference>
<feature type="transmembrane region" description="Helical" evidence="6">
    <location>
        <begin position="205"/>
        <end position="226"/>
    </location>
</feature>
<dbReference type="InterPro" id="IPR020846">
    <property type="entry name" value="MFS_dom"/>
</dbReference>
<evidence type="ECO:0000256" key="2">
    <source>
        <dbReference type="ARBA" id="ARBA00022448"/>
    </source>
</evidence>
<dbReference type="InterPro" id="IPR036259">
    <property type="entry name" value="MFS_trans_sf"/>
</dbReference>
<dbReference type="GO" id="GO:0005886">
    <property type="term" value="C:plasma membrane"/>
    <property type="evidence" value="ECO:0007669"/>
    <property type="project" value="UniProtKB-SubCell"/>
</dbReference>
<evidence type="ECO:0000256" key="4">
    <source>
        <dbReference type="ARBA" id="ARBA00022989"/>
    </source>
</evidence>
<accession>F6IYQ5</accession>
<evidence type="ECO:0000256" key="3">
    <source>
        <dbReference type="ARBA" id="ARBA00022692"/>
    </source>
</evidence>
<dbReference type="InterPro" id="IPR052714">
    <property type="entry name" value="MFS_Exporter"/>
</dbReference>
<feature type="transmembrane region" description="Helical" evidence="6">
    <location>
        <begin position="76"/>
        <end position="93"/>
    </location>
</feature>
<dbReference type="PANTHER" id="PTHR23531">
    <property type="entry name" value="QUINOLENE RESISTANCE PROTEIN NORA"/>
    <property type="match status" value="1"/>
</dbReference>
<name>F6IYQ5_LACPE</name>
<proteinExistence type="predicted"/>
<keyword evidence="5 6" id="KW-0472">Membrane</keyword>
<feature type="transmembrane region" description="Helical" evidence="6">
    <location>
        <begin position="295"/>
        <end position="314"/>
    </location>
</feature>
<feature type="transmembrane region" description="Helical" evidence="6">
    <location>
        <begin position="164"/>
        <end position="184"/>
    </location>
</feature>
<protein>
    <submittedName>
        <fullName evidence="8">Multidrug transport protein</fullName>
    </submittedName>
</protein>
<comment type="subcellular location">
    <subcellularLocation>
        <location evidence="1">Cell membrane</location>
        <topology evidence="1">Multi-pass membrane protein</topology>
    </subcellularLocation>
</comment>
<evidence type="ECO:0000313" key="8">
    <source>
        <dbReference type="EMBL" id="CCB83814.1"/>
    </source>
</evidence>
<keyword evidence="2" id="KW-0813">Transport</keyword>
<sequence>MMKTRLYTPDVKLVLVASFFFLMSPMLINPVIAGFAHGIGASSVLAGVIAGLTNLTSLVLRPLAGNLTDRVSKYRLTFIGGCLLLLASLGYSLTTNVTLIMLLRIVNGLGYTLCSVCMATWMASLLPPDRIGSGMGIYGLANALGMACGPAISVFLYQHYSYQSVFWLAAVCSLLLVIMIQFVGDHGEPVAVPKADAQQRHFRIVQPRVIPVALILLLFSLPYFATQTYIVSYVAARHFHVAAGIFFPVYAVILLVLRLILRDWFDRVPFKRFIWLCLIFNLLGLIGLTDMTNWAMLLLGAAGLAAGYGLMFSICQAKALTLVPEADHGLANSTFYIGVDLGMSLGPIFGGLISSVLSMTWFYPVMMVTLPLIVIVYLVSRRGLA</sequence>
<dbReference type="AlphaFoldDB" id="F6IYQ5"/>
<reference evidence="8" key="1">
    <citation type="journal article" date="2011" name="J. Bacteriol.">
        <title>Annotated genome sequence of Lactobacillus pentosus MP-10, which has probiotic potential, from naturally fermented Alorena green table olives.</title>
        <authorList>
            <person name="Abriouel H."/>
            <person name="Benomar N."/>
            <person name="Perez Pulido R."/>
            <person name="Canamero M.M."/>
            <person name="Galvez A."/>
        </authorList>
    </citation>
    <scope>NUCLEOTIDE SEQUENCE</scope>
    <source>
        <strain evidence="8">MP-10</strain>
    </source>
</reference>
<dbReference type="CDD" id="cd17489">
    <property type="entry name" value="MFS_YfcJ_like"/>
    <property type="match status" value="1"/>
</dbReference>
<gene>
    <name evidence="8" type="ORF">LPE_02866</name>
</gene>
<dbReference type="Gene3D" id="1.20.1250.20">
    <property type="entry name" value="MFS general substrate transporter like domains"/>
    <property type="match status" value="1"/>
</dbReference>
<dbReference type="EMBL" id="FR871825">
    <property type="protein sequence ID" value="CCB83814.1"/>
    <property type="molecule type" value="Genomic_DNA"/>
</dbReference>
<evidence type="ECO:0000256" key="5">
    <source>
        <dbReference type="ARBA" id="ARBA00023136"/>
    </source>
</evidence>